<evidence type="ECO:0000313" key="2">
    <source>
        <dbReference type="Proteomes" id="UP000027100"/>
    </source>
</evidence>
<dbReference type="Proteomes" id="UP000027100">
    <property type="component" value="Unassembled WGS sequence"/>
</dbReference>
<protein>
    <submittedName>
        <fullName evidence="1">Uncharacterized protein</fullName>
    </submittedName>
</protein>
<reference evidence="1 2" key="1">
    <citation type="journal article" date="2014" name="Antonie Van Leeuwenhoek">
        <title>Hyphomonas beringensis sp. nov. and Hyphomonas chukchiensis sp. nov., isolated from surface seawater of the Bering Sea and Chukchi Sea.</title>
        <authorList>
            <person name="Li C."/>
            <person name="Lai Q."/>
            <person name="Li G."/>
            <person name="Dong C."/>
            <person name="Wang J."/>
            <person name="Liao Y."/>
            <person name="Shao Z."/>
        </authorList>
    </citation>
    <scope>NUCLEOTIDE SEQUENCE [LARGE SCALE GENOMIC DNA]</scope>
    <source>
        <strain evidence="1 2">PS728</strain>
    </source>
</reference>
<gene>
    <name evidence="1" type="ORF">HPO_06678</name>
</gene>
<dbReference type="OrthoDB" id="8481330at2"/>
<dbReference type="AlphaFoldDB" id="A0A062VM19"/>
<keyword evidence="2" id="KW-1185">Reference proteome</keyword>
<organism evidence="1 2">
    <name type="scientific">Hyphomonas polymorpha PS728</name>
    <dbReference type="NCBI Taxonomy" id="1280954"/>
    <lineage>
        <taxon>Bacteria</taxon>
        <taxon>Pseudomonadati</taxon>
        <taxon>Pseudomonadota</taxon>
        <taxon>Alphaproteobacteria</taxon>
        <taxon>Hyphomonadales</taxon>
        <taxon>Hyphomonadaceae</taxon>
        <taxon>Hyphomonas</taxon>
    </lineage>
</organism>
<dbReference type="STRING" id="1280954.HPO_06678"/>
<accession>A0A062VM19</accession>
<dbReference type="EMBL" id="ARYM01000006">
    <property type="protein sequence ID" value="KCZ99233.1"/>
    <property type="molecule type" value="Genomic_DNA"/>
</dbReference>
<dbReference type="RefSeq" id="WP_035596036.1">
    <property type="nucleotide sequence ID" value="NZ_ARYM01000006.1"/>
</dbReference>
<name>A0A062VM19_9PROT</name>
<comment type="caution">
    <text evidence="1">The sequence shown here is derived from an EMBL/GenBank/DDBJ whole genome shotgun (WGS) entry which is preliminary data.</text>
</comment>
<evidence type="ECO:0000313" key="1">
    <source>
        <dbReference type="EMBL" id="KCZ99233.1"/>
    </source>
</evidence>
<dbReference type="PATRIC" id="fig|1280954.3.peg.1354"/>
<sequence length="100" mass="11735">MSDPEKSIELFRQDGEEFRSVRASLRNGEFVIDTQDMGKSVEEFWGDSDYEFWTIVPKEAWGQLLMALSIEFLANDPKATDRLRDICLTHGVPHKWDRWI</sequence>
<proteinExistence type="predicted"/>